<evidence type="ECO:0000256" key="4">
    <source>
        <dbReference type="ARBA" id="ARBA00022729"/>
    </source>
</evidence>
<dbReference type="GO" id="GO:0007204">
    <property type="term" value="P:positive regulation of cytosolic calcium ion concentration"/>
    <property type="evidence" value="ECO:0007669"/>
    <property type="project" value="Ensembl"/>
</dbReference>
<keyword evidence="2" id="KW-0145">Chemotaxis</keyword>
<keyword evidence="4 9" id="KW-0732">Signal</keyword>
<dbReference type="AlphaFoldDB" id="A0A2K6GTE1"/>
<evidence type="ECO:0000259" key="10">
    <source>
        <dbReference type="SMART" id="SM00199"/>
    </source>
</evidence>
<sequence length="96" mass="10572">MKLIATALVCLLLAGVWPPHVDSKSILVSSSNCCFSFVERRIPLKSIRCHRQTSSTCSYDALIFQLKGGRQSCALKTLGWVRAHLQSVKPCLPEIG</sequence>
<dbReference type="InterPro" id="IPR036048">
    <property type="entry name" value="Interleukin_8-like_sf"/>
</dbReference>
<dbReference type="GO" id="GO:0070098">
    <property type="term" value="P:chemokine-mediated signaling pathway"/>
    <property type="evidence" value="ECO:0007669"/>
    <property type="project" value="TreeGrafter"/>
</dbReference>
<dbReference type="Proteomes" id="UP000233160">
    <property type="component" value="Unassembled WGS sequence"/>
</dbReference>
<dbReference type="GO" id="GO:0061844">
    <property type="term" value="P:antimicrobial humoral immune response mediated by antimicrobial peptide"/>
    <property type="evidence" value="ECO:0007669"/>
    <property type="project" value="TreeGrafter"/>
</dbReference>
<dbReference type="GO" id="GO:0005615">
    <property type="term" value="C:extracellular space"/>
    <property type="evidence" value="ECO:0007669"/>
    <property type="project" value="UniProtKB-KW"/>
</dbReference>
<feature type="signal peptide" evidence="9">
    <location>
        <begin position="1"/>
        <end position="23"/>
    </location>
</feature>
<organism evidence="11 12">
    <name type="scientific">Propithecus coquereli</name>
    <name type="common">Coquerel's sifaka</name>
    <name type="synonym">Propithecus verreauxi coquereli</name>
    <dbReference type="NCBI Taxonomy" id="379532"/>
    <lineage>
        <taxon>Eukaryota</taxon>
        <taxon>Metazoa</taxon>
        <taxon>Chordata</taxon>
        <taxon>Craniata</taxon>
        <taxon>Vertebrata</taxon>
        <taxon>Euteleostomi</taxon>
        <taxon>Mammalia</taxon>
        <taxon>Eutheria</taxon>
        <taxon>Euarchontoglires</taxon>
        <taxon>Primates</taxon>
        <taxon>Strepsirrhini</taxon>
        <taxon>Lemuriformes</taxon>
        <taxon>Indriidae</taxon>
        <taxon>Propithecus</taxon>
    </lineage>
</organism>
<dbReference type="GO" id="GO:0050729">
    <property type="term" value="P:positive regulation of inflammatory response"/>
    <property type="evidence" value="ECO:0007669"/>
    <property type="project" value="Ensembl"/>
</dbReference>
<evidence type="ECO:0000256" key="1">
    <source>
        <dbReference type="ARBA" id="ARBA00010868"/>
    </source>
</evidence>
<evidence type="ECO:0000256" key="6">
    <source>
        <dbReference type="ARBA" id="ARBA00023180"/>
    </source>
</evidence>
<name>A0A2K6GTE1_PROCO</name>
<keyword evidence="3" id="KW-0202">Cytokine</keyword>
<keyword evidence="6" id="KW-0325">Glycoprotein</keyword>
<dbReference type="InterPro" id="IPR039809">
    <property type="entry name" value="Chemokine_b/g/d"/>
</dbReference>
<evidence type="ECO:0000256" key="9">
    <source>
        <dbReference type="SAM" id="SignalP"/>
    </source>
</evidence>
<accession>A0A2K6GTE1</accession>
<gene>
    <name evidence="11" type="primary">CCL1</name>
</gene>
<dbReference type="Gene3D" id="2.40.50.40">
    <property type="match status" value="1"/>
</dbReference>
<reference evidence="11" key="2">
    <citation type="submission" date="2025-09" db="UniProtKB">
        <authorList>
            <consortium name="Ensembl"/>
        </authorList>
    </citation>
    <scope>IDENTIFICATION</scope>
</reference>
<dbReference type="STRING" id="379532.ENSPCOP00000029520"/>
<evidence type="ECO:0000256" key="5">
    <source>
        <dbReference type="ARBA" id="ARBA00023157"/>
    </source>
</evidence>
<dbReference type="GeneTree" id="ENSGT01100000263482"/>
<keyword evidence="12" id="KW-1185">Reference proteome</keyword>
<protein>
    <recommendedName>
        <fullName evidence="7">C-C motif chemokine 1</fullName>
    </recommendedName>
    <alternativeName>
        <fullName evidence="8">Small-inducible cytokine A1</fullName>
    </alternativeName>
</protein>
<evidence type="ECO:0000313" key="11">
    <source>
        <dbReference type="Ensembl" id="ENSPCOP00000029520.1"/>
    </source>
</evidence>
<dbReference type="OMA" id="SSNCCFT"/>
<dbReference type="GO" id="GO:0048245">
    <property type="term" value="P:eosinophil chemotaxis"/>
    <property type="evidence" value="ECO:0007669"/>
    <property type="project" value="TreeGrafter"/>
</dbReference>
<dbReference type="Pfam" id="PF00048">
    <property type="entry name" value="IL8"/>
    <property type="match status" value="1"/>
</dbReference>
<reference evidence="11" key="1">
    <citation type="submission" date="2025-08" db="UniProtKB">
        <authorList>
            <consortium name="Ensembl"/>
        </authorList>
    </citation>
    <scope>IDENTIFICATION</scope>
</reference>
<dbReference type="GO" id="GO:0032740">
    <property type="term" value="P:positive regulation of interleukin-17 production"/>
    <property type="evidence" value="ECO:0007669"/>
    <property type="project" value="Ensembl"/>
</dbReference>
<evidence type="ECO:0000256" key="2">
    <source>
        <dbReference type="ARBA" id="ARBA00022500"/>
    </source>
</evidence>
<dbReference type="PANTHER" id="PTHR12015">
    <property type="entry name" value="SMALL INDUCIBLE CYTOKINE A"/>
    <property type="match status" value="1"/>
</dbReference>
<comment type="similarity">
    <text evidence="1">Belongs to the intercrine beta (chemokine CC) family.</text>
</comment>
<dbReference type="FunFam" id="2.40.50.40:FF:000033">
    <property type="entry name" value="C-C motif chemokine 1"/>
    <property type="match status" value="1"/>
</dbReference>
<dbReference type="SUPFAM" id="SSF54117">
    <property type="entry name" value="Interleukin 8-like chemokines"/>
    <property type="match status" value="1"/>
</dbReference>
<evidence type="ECO:0000256" key="7">
    <source>
        <dbReference type="ARBA" id="ARBA00074061"/>
    </source>
</evidence>
<evidence type="ECO:0000313" key="12">
    <source>
        <dbReference type="Proteomes" id="UP000233160"/>
    </source>
</evidence>
<dbReference type="GO" id="GO:0090026">
    <property type="term" value="P:positive regulation of monocyte chemotaxis"/>
    <property type="evidence" value="ECO:0007669"/>
    <property type="project" value="Ensembl"/>
</dbReference>
<dbReference type="GO" id="GO:0008009">
    <property type="term" value="F:chemokine activity"/>
    <property type="evidence" value="ECO:0007669"/>
    <property type="project" value="Ensembl"/>
</dbReference>
<dbReference type="PANTHER" id="PTHR12015:SF5">
    <property type="entry name" value="C-C MOTIF CHEMOKINE 1"/>
    <property type="match status" value="1"/>
</dbReference>
<dbReference type="Ensembl" id="ENSPCOT00000040462.1">
    <property type="protein sequence ID" value="ENSPCOP00000029520.1"/>
    <property type="gene ID" value="ENSPCOG00000027470.1"/>
</dbReference>
<dbReference type="GO" id="GO:0048020">
    <property type="term" value="F:CCR chemokine receptor binding"/>
    <property type="evidence" value="ECO:0007669"/>
    <property type="project" value="TreeGrafter"/>
</dbReference>
<dbReference type="CDD" id="cd00272">
    <property type="entry name" value="Chemokine_CC"/>
    <property type="match status" value="1"/>
</dbReference>
<evidence type="ECO:0000256" key="3">
    <source>
        <dbReference type="ARBA" id="ARBA00022514"/>
    </source>
</evidence>
<dbReference type="GO" id="GO:0006954">
    <property type="term" value="P:inflammatory response"/>
    <property type="evidence" value="ECO:0007669"/>
    <property type="project" value="TreeGrafter"/>
</dbReference>
<dbReference type="SMART" id="SM00199">
    <property type="entry name" value="SCY"/>
    <property type="match status" value="1"/>
</dbReference>
<feature type="domain" description="Chemokine interleukin-8-like" evidence="10">
    <location>
        <begin position="30"/>
        <end position="88"/>
    </location>
</feature>
<keyword evidence="5" id="KW-1015">Disulfide bond</keyword>
<evidence type="ECO:0000256" key="8">
    <source>
        <dbReference type="ARBA" id="ARBA00082821"/>
    </source>
</evidence>
<feature type="chain" id="PRO_5014475460" description="C-C motif chemokine 1" evidence="9">
    <location>
        <begin position="24"/>
        <end position="96"/>
    </location>
</feature>
<dbReference type="InterPro" id="IPR001811">
    <property type="entry name" value="Chemokine_IL8-like_dom"/>
</dbReference>
<proteinExistence type="inferred from homology"/>